<proteinExistence type="predicted"/>
<reference evidence="2" key="1">
    <citation type="journal article" date="2019" name="Int. J. Syst. Evol. Microbiol.">
        <title>The Global Catalogue of Microorganisms (GCM) 10K type strain sequencing project: providing services to taxonomists for standard genome sequencing and annotation.</title>
        <authorList>
            <consortium name="The Broad Institute Genomics Platform"/>
            <consortium name="The Broad Institute Genome Sequencing Center for Infectious Disease"/>
            <person name="Wu L."/>
            <person name="Ma J."/>
        </authorList>
    </citation>
    <scope>NUCLEOTIDE SEQUENCE [LARGE SCALE GENOMIC DNA]</scope>
    <source>
        <strain evidence="2">JCM 18392</strain>
    </source>
</reference>
<dbReference type="EMBL" id="BAABJY010000001">
    <property type="protein sequence ID" value="GAA4861143.1"/>
    <property type="molecule type" value="Genomic_DNA"/>
</dbReference>
<comment type="caution">
    <text evidence="1">The sequence shown here is derived from an EMBL/GenBank/DDBJ whole genome shotgun (WGS) entry which is preliminary data.</text>
</comment>
<dbReference type="Proteomes" id="UP001501323">
    <property type="component" value="Unassembled WGS sequence"/>
</dbReference>
<sequence length="138" mass="14100">MHPVAALLWVGLTQALGRVRTSLLLPAVLVILTALAGCSSNPCVNEISQTATSPSGTLKAIVFHRNCGATTGFNTQVSIISVSGSLPDSAGNALIIDGSAPLQLQWRSESALHLAGLGSADIFKQEDSVAGVSVSYGN</sequence>
<accession>A0ABP9DZG0</accession>
<evidence type="ECO:0000313" key="1">
    <source>
        <dbReference type="EMBL" id="GAA4861143.1"/>
    </source>
</evidence>
<name>A0ABP9DZG0_9GAMM</name>
<keyword evidence="2" id="KW-1185">Reference proteome</keyword>
<evidence type="ECO:0008006" key="3">
    <source>
        <dbReference type="Google" id="ProtNLM"/>
    </source>
</evidence>
<organism evidence="1 2">
    <name type="scientific">Luteimonas vadosa</name>
    <dbReference type="NCBI Taxonomy" id="1165507"/>
    <lineage>
        <taxon>Bacteria</taxon>
        <taxon>Pseudomonadati</taxon>
        <taxon>Pseudomonadota</taxon>
        <taxon>Gammaproteobacteria</taxon>
        <taxon>Lysobacterales</taxon>
        <taxon>Lysobacteraceae</taxon>
        <taxon>Luteimonas</taxon>
    </lineage>
</organism>
<evidence type="ECO:0000313" key="2">
    <source>
        <dbReference type="Proteomes" id="UP001501323"/>
    </source>
</evidence>
<protein>
    <recommendedName>
        <fullName evidence="3">Lipoprotein</fullName>
    </recommendedName>
</protein>
<gene>
    <name evidence="1" type="ORF">GCM10023332_11470</name>
</gene>